<proteinExistence type="predicted"/>
<sequence>MTTFTNTIIQVLPQALLLIVGLFGLILSIGRRSRGGSGLMVAAFAVMLVTTALNIAWQLILANITSWMMSDHLSTAELSTIFTSVGITLNGLEILSWLLVVLAVAKGGRAAQPGFAPGGYPTGGQPGFAPQAGYGQPGYPQAGYAQPGYPQPGQPSQPGQPQPGQPGQPQPGYPAPDPGQQSGYFQQQPGYPQPEQPGHSQPEPPQPNPGEGPQQPPN</sequence>
<feature type="transmembrane region" description="Helical" evidence="2">
    <location>
        <begin position="39"/>
        <end position="61"/>
    </location>
</feature>
<feature type="transmembrane region" description="Helical" evidence="2">
    <location>
        <begin position="6"/>
        <end position="27"/>
    </location>
</feature>
<dbReference type="RefSeq" id="WP_377868570.1">
    <property type="nucleotide sequence ID" value="NZ_JBHMAY010000007.1"/>
</dbReference>
<gene>
    <name evidence="3" type="ORF">ACFORO_11070</name>
</gene>
<feature type="compositionally biased region" description="Low complexity" evidence="1">
    <location>
        <begin position="129"/>
        <end position="148"/>
    </location>
</feature>
<dbReference type="Proteomes" id="UP001595764">
    <property type="component" value="Unassembled WGS sequence"/>
</dbReference>
<evidence type="ECO:0000256" key="2">
    <source>
        <dbReference type="SAM" id="Phobius"/>
    </source>
</evidence>
<feature type="compositionally biased region" description="Low complexity" evidence="1">
    <location>
        <begin position="178"/>
        <end position="190"/>
    </location>
</feature>
<feature type="transmembrane region" description="Helical" evidence="2">
    <location>
        <begin position="81"/>
        <end position="105"/>
    </location>
</feature>
<keyword evidence="4" id="KW-1185">Reference proteome</keyword>
<evidence type="ECO:0000256" key="1">
    <source>
        <dbReference type="SAM" id="MobiDB-lite"/>
    </source>
</evidence>
<protein>
    <submittedName>
        <fullName evidence="3">Uncharacterized protein</fullName>
    </submittedName>
</protein>
<keyword evidence="2" id="KW-0812">Transmembrane</keyword>
<organism evidence="3 4">
    <name type="scientific">Amycolatopsis halotolerans</name>
    <dbReference type="NCBI Taxonomy" id="330083"/>
    <lineage>
        <taxon>Bacteria</taxon>
        <taxon>Bacillati</taxon>
        <taxon>Actinomycetota</taxon>
        <taxon>Actinomycetes</taxon>
        <taxon>Pseudonocardiales</taxon>
        <taxon>Pseudonocardiaceae</taxon>
        <taxon>Amycolatopsis</taxon>
    </lineage>
</organism>
<name>A0ABV7QBM6_9PSEU</name>
<comment type="caution">
    <text evidence="3">The sequence shown here is derived from an EMBL/GenBank/DDBJ whole genome shotgun (WGS) entry which is preliminary data.</text>
</comment>
<keyword evidence="2" id="KW-1133">Transmembrane helix</keyword>
<keyword evidence="2" id="KW-0472">Membrane</keyword>
<accession>A0ABV7QBM6</accession>
<feature type="compositionally biased region" description="Pro residues" evidence="1">
    <location>
        <begin position="149"/>
        <end position="177"/>
    </location>
</feature>
<feature type="region of interest" description="Disordered" evidence="1">
    <location>
        <begin position="117"/>
        <end position="218"/>
    </location>
</feature>
<dbReference type="EMBL" id="JBHRWI010000015">
    <property type="protein sequence ID" value="MFC3510706.1"/>
    <property type="molecule type" value="Genomic_DNA"/>
</dbReference>
<reference evidence="4" key="1">
    <citation type="journal article" date="2019" name="Int. J. Syst. Evol. Microbiol.">
        <title>The Global Catalogue of Microorganisms (GCM) 10K type strain sequencing project: providing services to taxonomists for standard genome sequencing and annotation.</title>
        <authorList>
            <consortium name="The Broad Institute Genomics Platform"/>
            <consortium name="The Broad Institute Genome Sequencing Center for Infectious Disease"/>
            <person name="Wu L."/>
            <person name="Ma J."/>
        </authorList>
    </citation>
    <scope>NUCLEOTIDE SEQUENCE [LARGE SCALE GENOMIC DNA]</scope>
    <source>
        <strain evidence="4">CGMCC 4.7682</strain>
    </source>
</reference>
<evidence type="ECO:0000313" key="3">
    <source>
        <dbReference type="EMBL" id="MFC3510706.1"/>
    </source>
</evidence>
<feature type="compositionally biased region" description="Pro residues" evidence="1">
    <location>
        <begin position="202"/>
        <end position="218"/>
    </location>
</feature>
<evidence type="ECO:0000313" key="4">
    <source>
        <dbReference type="Proteomes" id="UP001595764"/>
    </source>
</evidence>
<feature type="compositionally biased region" description="Gly residues" evidence="1">
    <location>
        <begin position="117"/>
        <end position="126"/>
    </location>
</feature>